<sequence length="141" mass="14797">MSEDPRDDPRWQQVRAAASRPVPTPPGLVERVLRSVGGVRGGHTTAPLDLPSSGGKTQVSERALVLMTRSLAAEIGRELGGVHVSAVALEEDVLQVLVTIRFGVEAGVAELLRHRVGAALSGQLGSAPPTINVHVVDVHPD</sequence>
<evidence type="ECO:0008006" key="4">
    <source>
        <dbReference type="Google" id="ProtNLM"/>
    </source>
</evidence>
<evidence type="ECO:0000313" key="3">
    <source>
        <dbReference type="Proteomes" id="UP000028492"/>
    </source>
</evidence>
<feature type="region of interest" description="Disordered" evidence="1">
    <location>
        <begin position="1"/>
        <end position="27"/>
    </location>
</feature>
<dbReference type="AlphaFoldDB" id="A0A075UY77"/>
<gene>
    <name evidence="2" type="ORF">AJAP_25530</name>
</gene>
<accession>A0A075UY77</accession>
<dbReference type="eggNOG" id="ENOG5031IZP">
    <property type="taxonomic scope" value="Bacteria"/>
</dbReference>
<protein>
    <recommendedName>
        <fullName evidence="4">Asp23/Gls24 family envelope stress response protein</fullName>
    </recommendedName>
</protein>
<dbReference type="EMBL" id="CP008953">
    <property type="protein sequence ID" value="AIG77953.1"/>
    <property type="molecule type" value="Genomic_DNA"/>
</dbReference>
<dbReference type="KEGG" id="aja:AJAP_25530"/>
<dbReference type="Proteomes" id="UP000028492">
    <property type="component" value="Chromosome"/>
</dbReference>
<organism evidence="2 3">
    <name type="scientific">Amycolatopsis japonica</name>
    <dbReference type="NCBI Taxonomy" id="208439"/>
    <lineage>
        <taxon>Bacteria</taxon>
        <taxon>Bacillati</taxon>
        <taxon>Actinomycetota</taxon>
        <taxon>Actinomycetes</taxon>
        <taxon>Pseudonocardiales</taxon>
        <taxon>Pseudonocardiaceae</taxon>
        <taxon>Amycolatopsis</taxon>
        <taxon>Amycolatopsis japonica group</taxon>
    </lineage>
</organism>
<dbReference type="HOGENOM" id="CLU_123282_0_0_11"/>
<keyword evidence="3" id="KW-1185">Reference proteome</keyword>
<reference evidence="2 3" key="1">
    <citation type="journal article" date="2014" name="J. Biotechnol.">
        <title>Complete genome sequence of the actinobacterium Amycolatopsis japonica MG417-CF17(T) (=DSM 44213T) producing (S,S)-N,N'-ethylenediaminedisuccinic acid.</title>
        <authorList>
            <person name="Stegmann E."/>
            <person name="Albersmeier A."/>
            <person name="Spohn M."/>
            <person name="Gert H."/>
            <person name="Weber T."/>
            <person name="Wohlleben W."/>
            <person name="Kalinowski J."/>
            <person name="Ruckert C."/>
        </authorList>
    </citation>
    <scope>NUCLEOTIDE SEQUENCE [LARGE SCALE GENOMIC DNA]</scope>
    <source>
        <strain evidence="3">MG417-CF17 (DSM 44213)</strain>
    </source>
</reference>
<evidence type="ECO:0000256" key="1">
    <source>
        <dbReference type="SAM" id="MobiDB-lite"/>
    </source>
</evidence>
<proteinExistence type="predicted"/>
<dbReference type="STRING" id="208439.AJAP_25530"/>
<name>A0A075UY77_9PSEU</name>
<evidence type="ECO:0000313" key="2">
    <source>
        <dbReference type="EMBL" id="AIG77953.1"/>
    </source>
</evidence>
<dbReference type="RefSeq" id="WP_038515692.1">
    <property type="nucleotide sequence ID" value="NZ_CP008953.1"/>
</dbReference>